<evidence type="ECO:0000313" key="4">
    <source>
        <dbReference type="Proteomes" id="UP000009183"/>
    </source>
</evidence>
<dbReference type="PANTHER" id="PTHR12758:SF19">
    <property type="entry name" value="APOPTOSIS INHIBITOR 5"/>
    <property type="match status" value="1"/>
</dbReference>
<accession>D7TU86</accession>
<keyword evidence="2" id="KW-0472">Membrane</keyword>
<evidence type="ECO:0000256" key="2">
    <source>
        <dbReference type="SAM" id="Phobius"/>
    </source>
</evidence>
<protein>
    <submittedName>
        <fullName evidence="3">Uncharacterized protein</fullName>
    </submittedName>
</protein>
<evidence type="ECO:0000313" key="3">
    <source>
        <dbReference type="EMBL" id="CBI34060.3"/>
    </source>
</evidence>
<dbReference type="eggNOG" id="KOG2213">
    <property type="taxonomic scope" value="Eukaryota"/>
</dbReference>
<dbReference type="OrthoDB" id="1748744at2759"/>
<dbReference type="AlphaFoldDB" id="D7TU86"/>
<keyword evidence="2" id="KW-0812">Transmembrane</keyword>
<dbReference type="PANTHER" id="PTHR12758">
    <property type="entry name" value="APOPTOSIS INHIBITOR 5-RELATED"/>
    <property type="match status" value="1"/>
</dbReference>
<organism evidence="3 4">
    <name type="scientific">Vitis vinifera</name>
    <name type="common">Grape</name>
    <dbReference type="NCBI Taxonomy" id="29760"/>
    <lineage>
        <taxon>Eukaryota</taxon>
        <taxon>Viridiplantae</taxon>
        <taxon>Streptophyta</taxon>
        <taxon>Embryophyta</taxon>
        <taxon>Tracheophyta</taxon>
        <taxon>Spermatophyta</taxon>
        <taxon>Magnoliopsida</taxon>
        <taxon>eudicotyledons</taxon>
        <taxon>Gunneridae</taxon>
        <taxon>Pentapetalae</taxon>
        <taxon>rosids</taxon>
        <taxon>Vitales</taxon>
        <taxon>Vitaceae</taxon>
        <taxon>Viteae</taxon>
        <taxon>Vitis</taxon>
    </lineage>
</organism>
<evidence type="ECO:0000256" key="1">
    <source>
        <dbReference type="ARBA" id="ARBA00022703"/>
    </source>
</evidence>
<name>D7TU86_VITVI</name>
<dbReference type="STRING" id="29760.D7TU86"/>
<dbReference type="InParanoid" id="D7TU86"/>
<feature type="transmembrane region" description="Helical" evidence="2">
    <location>
        <begin position="24"/>
        <end position="43"/>
    </location>
</feature>
<dbReference type="PaxDb" id="29760-VIT_03s0017g01080.t01"/>
<dbReference type="Proteomes" id="UP000009183">
    <property type="component" value="Chromosome 3"/>
</dbReference>
<dbReference type="EMBL" id="FN596248">
    <property type="protein sequence ID" value="CBI34060.3"/>
    <property type="molecule type" value="Genomic_DNA"/>
</dbReference>
<gene>
    <name evidence="3" type="ordered locus">VIT_03s0017g01080</name>
</gene>
<keyword evidence="4" id="KW-1185">Reference proteome</keyword>
<proteinExistence type="predicted"/>
<keyword evidence="2" id="KW-1133">Transmembrane helix</keyword>
<dbReference type="HOGENOM" id="CLU_2872222_0_0_1"/>
<dbReference type="InterPro" id="IPR008383">
    <property type="entry name" value="API5"/>
</dbReference>
<keyword evidence="1" id="KW-0053">Apoptosis</keyword>
<dbReference type="Pfam" id="PF05918">
    <property type="entry name" value="API5"/>
    <property type="match status" value="1"/>
</dbReference>
<sequence length="64" mass="7448">MSSNSWLWIPQIHMLFAVSDGDDINRLISCFFLALPFFFLGASNNKFLNYLNKHIIPIFDKVIL</sequence>
<reference evidence="4" key="1">
    <citation type="journal article" date="2007" name="Nature">
        <title>The grapevine genome sequence suggests ancestral hexaploidization in major angiosperm phyla.</title>
        <authorList>
            <consortium name="The French-Italian Public Consortium for Grapevine Genome Characterization."/>
            <person name="Jaillon O."/>
            <person name="Aury J.-M."/>
            <person name="Noel B."/>
            <person name="Policriti A."/>
            <person name="Clepet C."/>
            <person name="Casagrande A."/>
            <person name="Choisne N."/>
            <person name="Aubourg S."/>
            <person name="Vitulo N."/>
            <person name="Jubin C."/>
            <person name="Vezzi A."/>
            <person name="Legeai F."/>
            <person name="Hugueney P."/>
            <person name="Dasilva C."/>
            <person name="Horner D."/>
            <person name="Mica E."/>
            <person name="Jublot D."/>
            <person name="Poulain J."/>
            <person name="Bruyere C."/>
            <person name="Billault A."/>
            <person name="Segurens B."/>
            <person name="Gouyvenoux M."/>
            <person name="Ugarte E."/>
            <person name="Cattonaro F."/>
            <person name="Anthouard V."/>
            <person name="Vico V."/>
            <person name="Del Fabbro C."/>
            <person name="Alaux M."/>
            <person name="Di Gaspero G."/>
            <person name="Dumas V."/>
            <person name="Felice N."/>
            <person name="Paillard S."/>
            <person name="Juman I."/>
            <person name="Moroldo M."/>
            <person name="Scalabrin S."/>
            <person name="Canaguier A."/>
            <person name="Le Clainche I."/>
            <person name="Malacrida G."/>
            <person name="Durand E."/>
            <person name="Pesole G."/>
            <person name="Laucou V."/>
            <person name="Chatelet P."/>
            <person name="Merdinoglu D."/>
            <person name="Delledonne M."/>
            <person name="Pezzotti M."/>
            <person name="Lecharny A."/>
            <person name="Scarpelli C."/>
            <person name="Artiguenave F."/>
            <person name="Pe M.E."/>
            <person name="Valle G."/>
            <person name="Morgante M."/>
            <person name="Caboche M."/>
            <person name="Adam-Blondon A.-F."/>
            <person name="Weissenbach J."/>
            <person name="Quetier F."/>
            <person name="Wincker P."/>
        </authorList>
    </citation>
    <scope>NUCLEOTIDE SEQUENCE [LARGE SCALE GENOMIC DNA]</scope>
    <source>
        <strain evidence="4">cv. Pinot noir / PN40024</strain>
    </source>
</reference>